<dbReference type="RefSeq" id="WP_273937193.1">
    <property type="nucleotide sequence ID" value="NZ_CP097263.1"/>
</dbReference>
<sequence length="86" mass="8812">MAGLINLTGVLSAAVDQYSNAGRDAVSLVIGVGLAAPVVYVAGLGIVAVIKKLRAVSPRVDELLDESAEQPGQQPAPERPGARHAR</sequence>
<dbReference type="EMBL" id="JBHLUD010000013">
    <property type="protein sequence ID" value="MFC0546951.1"/>
    <property type="molecule type" value="Genomic_DNA"/>
</dbReference>
<proteinExistence type="predicted"/>
<keyword evidence="2" id="KW-1133">Transmembrane helix</keyword>
<comment type="caution">
    <text evidence="3">The sequence shown here is derived from an EMBL/GenBank/DDBJ whole genome shotgun (WGS) entry which is preliminary data.</text>
</comment>
<evidence type="ECO:0000313" key="4">
    <source>
        <dbReference type="Proteomes" id="UP001589810"/>
    </source>
</evidence>
<reference evidence="3 4" key="1">
    <citation type="submission" date="2024-09" db="EMBL/GenBank/DDBJ databases">
        <authorList>
            <person name="Sun Q."/>
            <person name="Mori K."/>
        </authorList>
    </citation>
    <scope>NUCLEOTIDE SEQUENCE [LARGE SCALE GENOMIC DNA]</scope>
    <source>
        <strain evidence="3 4">TBRC 1432</strain>
    </source>
</reference>
<evidence type="ECO:0000256" key="2">
    <source>
        <dbReference type="SAM" id="Phobius"/>
    </source>
</evidence>
<keyword evidence="2" id="KW-0812">Transmembrane</keyword>
<accession>A0ABV6N2X4</accession>
<dbReference type="Proteomes" id="UP001589810">
    <property type="component" value="Unassembled WGS sequence"/>
</dbReference>
<gene>
    <name evidence="3" type="ORF">ACFFH7_35955</name>
</gene>
<evidence type="ECO:0000256" key="1">
    <source>
        <dbReference type="SAM" id="MobiDB-lite"/>
    </source>
</evidence>
<organism evidence="3 4">
    <name type="scientific">Kutzneria chonburiensis</name>
    <dbReference type="NCBI Taxonomy" id="1483604"/>
    <lineage>
        <taxon>Bacteria</taxon>
        <taxon>Bacillati</taxon>
        <taxon>Actinomycetota</taxon>
        <taxon>Actinomycetes</taxon>
        <taxon>Pseudonocardiales</taxon>
        <taxon>Pseudonocardiaceae</taxon>
        <taxon>Kutzneria</taxon>
    </lineage>
</organism>
<name>A0ABV6N2X4_9PSEU</name>
<keyword evidence="2" id="KW-0472">Membrane</keyword>
<evidence type="ECO:0000313" key="3">
    <source>
        <dbReference type="EMBL" id="MFC0546951.1"/>
    </source>
</evidence>
<feature type="region of interest" description="Disordered" evidence="1">
    <location>
        <begin position="64"/>
        <end position="86"/>
    </location>
</feature>
<protein>
    <submittedName>
        <fullName evidence="3">Uncharacterized protein</fullName>
    </submittedName>
</protein>
<feature type="transmembrane region" description="Helical" evidence="2">
    <location>
        <begin position="25"/>
        <end position="50"/>
    </location>
</feature>
<keyword evidence="4" id="KW-1185">Reference proteome</keyword>